<organism evidence="1 2">
    <name type="scientific">Ferrimonas marina</name>
    <dbReference type="NCBI Taxonomy" id="299255"/>
    <lineage>
        <taxon>Bacteria</taxon>
        <taxon>Pseudomonadati</taxon>
        <taxon>Pseudomonadota</taxon>
        <taxon>Gammaproteobacteria</taxon>
        <taxon>Alteromonadales</taxon>
        <taxon>Ferrimonadaceae</taxon>
        <taxon>Ferrimonas</taxon>
    </lineage>
</organism>
<accession>A0A1M5TCW2</accession>
<evidence type="ECO:0000313" key="1">
    <source>
        <dbReference type="EMBL" id="SHH48526.1"/>
    </source>
</evidence>
<dbReference type="RefSeq" id="WP_067663375.1">
    <property type="nucleotide sequence ID" value="NZ_FQXG01000003.1"/>
</dbReference>
<dbReference type="EMBL" id="FQXG01000003">
    <property type="protein sequence ID" value="SHH48526.1"/>
    <property type="molecule type" value="Genomic_DNA"/>
</dbReference>
<sequence>MIVLSAFLVIAILLAVWGLFTLSYNNERRCAERARARVSGALSAIIDEEHALCLHELRFVHQGKERLIDHMIFTSTRVFALASTDLDGILDAPETGKWSLGFRFTTLPRRNRLAELNESIDALLDHLEFEDRSYRAIIVPLVCATGHGSLTINSSDQVQYFESIFEVIANEFEQASIGSHDLVQNLAGSVYGKLQHHCPSENSNFSSQIFHSTRARAEQAVKRNEELGLALGQRKNALQLAWDFLKAHF</sequence>
<keyword evidence="2" id="KW-1185">Reference proteome</keyword>
<proteinExistence type="predicted"/>
<evidence type="ECO:0000313" key="2">
    <source>
        <dbReference type="Proteomes" id="UP000184268"/>
    </source>
</evidence>
<reference evidence="1 2" key="1">
    <citation type="submission" date="2016-11" db="EMBL/GenBank/DDBJ databases">
        <authorList>
            <person name="Jaros S."/>
            <person name="Januszkiewicz K."/>
            <person name="Wedrychowicz H."/>
        </authorList>
    </citation>
    <scope>NUCLEOTIDE SEQUENCE [LARGE SCALE GENOMIC DNA]</scope>
    <source>
        <strain evidence="1 2">DSM 16917</strain>
    </source>
</reference>
<dbReference type="AlphaFoldDB" id="A0A1M5TCW2"/>
<gene>
    <name evidence="1" type="ORF">SAMN02745129_2087</name>
</gene>
<protein>
    <submittedName>
        <fullName evidence="1">Uncharacterized protein</fullName>
    </submittedName>
</protein>
<dbReference type="Proteomes" id="UP000184268">
    <property type="component" value="Unassembled WGS sequence"/>
</dbReference>
<name>A0A1M5TCW2_9GAMM</name>